<dbReference type="PaxDb" id="2903-EOD05229"/>
<evidence type="ECO:0000313" key="2">
    <source>
        <dbReference type="Proteomes" id="UP000013827"/>
    </source>
</evidence>
<dbReference type="SUPFAM" id="SSF50494">
    <property type="entry name" value="Trypsin-like serine proteases"/>
    <property type="match status" value="1"/>
</dbReference>
<reference evidence="2" key="1">
    <citation type="journal article" date="2013" name="Nature">
        <title>Pan genome of the phytoplankton Emiliania underpins its global distribution.</title>
        <authorList>
            <person name="Read B.A."/>
            <person name="Kegel J."/>
            <person name="Klute M.J."/>
            <person name="Kuo A."/>
            <person name="Lefebvre S.C."/>
            <person name="Maumus F."/>
            <person name="Mayer C."/>
            <person name="Miller J."/>
            <person name="Monier A."/>
            <person name="Salamov A."/>
            <person name="Young J."/>
            <person name="Aguilar M."/>
            <person name="Claverie J.M."/>
            <person name="Frickenhaus S."/>
            <person name="Gonzalez K."/>
            <person name="Herman E.K."/>
            <person name="Lin Y.C."/>
            <person name="Napier J."/>
            <person name="Ogata H."/>
            <person name="Sarno A.F."/>
            <person name="Shmutz J."/>
            <person name="Schroeder D."/>
            <person name="de Vargas C."/>
            <person name="Verret F."/>
            <person name="von Dassow P."/>
            <person name="Valentin K."/>
            <person name="Van de Peer Y."/>
            <person name="Wheeler G."/>
            <person name="Dacks J.B."/>
            <person name="Delwiche C.F."/>
            <person name="Dyhrman S.T."/>
            <person name="Glockner G."/>
            <person name="John U."/>
            <person name="Richards T."/>
            <person name="Worden A.Z."/>
            <person name="Zhang X."/>
            <person name="Grigoriev I.V."/>
            <person name="Allen A.E."/>
            <person name="Bidle K."/>
            <person name="Borodovsky M."/>
            <person name="Bowler C."/>
            <person name="Brownlee C."/>
            <person name="Cock J.M."/>
            <person name="Elias M."/>
            <person name="Gladyshev V.N."/>
            <person name="Groth M."/>
            <person name="Guda C."/>
            <person name="Hadaegh A."/>
            <person name="Iglesias-Rodriguez M.D."/>
            <person name="Jenkins J."/>
            <person name="Jones B.M."/>
            <person name="Lawson T."/>
            <person name="Leese F."/>
            <person name="Lindquist E."/>
            <person name="Lobanov A."/>
            <person name="Lomsadze A."/>
            <person name="Malik S.B."/>
            <person name="Marsh M.E."/>
            <person name="Mackinder L."/>
            <person name="Mock T."/>
            <person name="Mueller-Roeber B."/>
            <person name="Pagarete A."/>
            <person name="Parker M."/>
            <person name="Probert I."/>
            <person name="Quesneville H."/>
            <person name="Raines C."/>
            <person name="Rensing S.A."/>
            <person name="Riano-Pachon D.M."/>
            <person name="Richier S."/>
            <person name="Rokitta S."/>
            <person name="Shiraiwa Y."/>
            <person name="Soanes D.M."/>
            <person name="van der Giezen M."/>
            <person name="Wahlund T.M."/>
            <person name="Williams B."/>
            <person name="Wilson W."/>
            <person name="Wolfe G."/>
            <person name="Wurch L.L."/>
        </authorList>
    </citation>
    <scope>NUCLEOTIDE SEQUENCE</scope>
</reference>
<organism evidence="1 2">
    <name type="scientific">Emiliania huxleyi (strain CCMP1516)</name>
    <dbReference type="NCBI Taxonomy" id="280463"/>
    <lineage>
        <taxon>Eukaryota</taxon>
        <taxon>Haptista</taxon>
        <taxon>Haptophyta</taxon>
        <taxon>Prymnesiophyceae</taxon>
        <taxon>Isochrysidales</taxon>
        <taxon>Noelaerhabdaceae</taxon>
        <taxon>Emiliania</taxon>
    </lineage>
</organism>
<name>A0A0D3I1U4_EMIH1</name>
<evidence type="ECO:0008006" key="3">
    <source>
        <dbReference type="Google" id="ProtNLM"/>
    </source>
</evidence>
<accession>A0A0D3I1U4</accession>
<dbReference type="InterPro" id="IPR009003">
    <property type="entry name" value="Peptidase_S1_PA"/>
</dbReference>
<dbReference type="Proteomes" id="UP000013827">
    <property type="component" value="Unassembled WGS sequence"/>
</dbReference>
<dbReference type="GeneID" id="17251446"/>
<keyword evidence="2" id="KW-1185">Reference proteome</keyword>
<evidence type="ECO:0000313" key="1">
    <source>
        <dbReference type="EnsemblProtists" id="EOD05229"/>
    </source>
</evidence>
<dbReference type="HOGENOM" id="CLU_2282773_0_0_1"/>
<proteinExistence type="predicted"/>
<dbReference type="AlphaFoldDB" id="A0A0D3I1U4"/>
<dbReference type="KEGG" id="ehx:EMIHUDRAFT_198829"/>
<reference evidence="1" key="2">
    <citation type="submission" date="2024-10" db="UniProtKB">
        <authorList>
            <consortium name="EnsemblProtists"/>
        </authorList>
    </citation>
    <scope>IDENTIFICATION</scope>
</reference>
<protein>
    <recommendedName>
        <fullName evidence="3">Peptidase S1 domain-containing protein</fullName>
    </recommendedName>
</protein>
<dbReference type="RefSeq" id="XP_005757658.1">
    <property type="nucleotide sequence ID" value="XM_005757601.1"/>
</dbReference>
<sequence length="102" mass="11482">MRRRVRNRVSPVILSARNESRVALSSLLENAIMAHVVRRTSAAPTADGAYRVLDDYPEFGRLGPARGMCDDQRFVRDPRLSYCSATWISEDRAITAGHCVYI</sequence>
<dbReference type="EnsemblProtists" id="EOD05229">
    <property type="protein sequence ID" value="EOD05229"/>
    <property type="gene ID" value="EMIHUDRAFT_198829"/>
</dbReference>